<evidence type="ECO:0000313" key="6">
    <source>
        <dbReference type="EMBL" id="HGW29317.1"/>
    </source>
</evidence>
<dbReference type="GO" id="GO:0005737">
    <property type="term" value="C:cytoplasm"/>
    <property type="evidence" value="ECO:0007669"/>
    <property type="project" value="UniProtKB-ARBA"/>
</dbReference>
<accession>A0A7C4XMA3</accession>
<reference evidence="6" key="1">
    <citation type="journal article" date="2020" name="mSystems">
        <title>Genome- and Community-Level Interaction Insights into Carbon Utilization and Element Cycling Functions of Hydrothermarchaeota in Hydrothermal Sediment.</title>
        <authorList>
            <person name="Zhou Z."/>
            <person name="Liu Y."/>
            <person name="Xu W."/>
            <person name="Pan J."/>
            <person name="Luo Z.H."/>
            <person name="Li M."/>
        </authorList>
    </citation>
    <scope>NUCLEOTIDE SEQUENCE [LARGE SCALE GENOMIC DNA]</scope>
    <source>
        <strain evidence="6">SpSt-417</strain>
    </source>
</reference>
<sequence length="131" mass="14851">MDTIANMLSQLKNASLARKEFVEIPYSKTVEAVLRVIEKHGFVKKVGIFKQKDSERKSLHIDLSYDVESQPMLSDAKRVSKPGRRMYLQSKEIKRVNPKFGLVIMSTPQGIMTGEQARRSKLGGEVICEIL</sequence>
<comment type="similarity">
    <text evidence="1 5">Belongs to the universal ribosomal protein uS8 family.</text>
</comment>
<dbReference type="FunFam" id="3.30.1490.10:FF:000001">
    <property type="entry name" value="30S ribosomal protein S8"/>
    <property type="match status" value="1"/>
</dbReference>
<keyword evidence="5" id="KW-0694">RNA-binding</keyword>
<dbReference type="PANTHER" id="PTHR11758">
    <property type="entry name" value="40S RIBOSOMAL PROTEIN S15A"/>
    <property type="match status" value="1"/>
</dbReference>
<dbReference type="GO" id="GO:0019843">
    <property type="term" value="F:rRNA binding"/>
    <property type="evidence" value="ECO:0007669"/>
    <property type="project" value="UniProtKB-UniRule"/>
</dbReference>
<evidence type="ECO:0000256" key="5">
    <source>
        <dbReference type="HAMAP-Rule" id="MF_01302"/>
    </source>
</evidence>
<dbReference type="Gene3D" id="3.30.1490.10">
    <property type="match status" value="1"/>
</dbReference>
<protein>
    <recommendedName>
        <fullName evidence="4 5">Small ribosomal subunit protein uS8</fullName>
    </recommendedName>
</protein>
<name>A0A7C4XMA3_UNCKA</name>
<dbReference type="Gene3D" id="3.30.1370.30">
    <property type="match status" value="1"/>
</dbReference>
<comment type="caution">
    <text evidence="6">The sequence shown here is derived from an EMBL/GenBank/DDBJ whole genome shotgun (WGS) entry which is preliminary data.</text>
</comment>
<dbReference type="AlphaFoldDB" id="A0A7C4XMA3"/>
<gene>
    <name evidence="5" type="primary">rpsH</name>
    <name evidence="6" type="ORF">ENR63_00090</name>
</gene>
<dbReference type="InterPro" id="IPR000630">
    <property type="entry name" value="Ribosomal_uS8"/>
</dbReference>
<dbReference type="GO" id="GO:0006412">
    <property type="term" value="P:translation"/>
    <property type="evidence" value="ECO:0007669"/>
    <property type="project" value="UniProtKB-UniRule"/>
</dbReference>
<dbReference type="EMBL" id="DSRT01000006">
    <property type="protein sequence ID" value="HGW29317.1"/>
    <property type="molecule type" value="Genomic_DNA"/>
</dbReference>
<dbReference type="InterPro" id="IPR035987">
    <property type="entry name" value="Ribosomal_uS8_sf"/>
</dbReference>
<dbReference type="GO" id="GO:1990904">
    <property type="term" value="C:ribonucleoprotein complex"/>
    <property type="evidence" value="ECO:0007669"/>
    <property type="project" value="UniProtKB-KW"/>
</dbReference>
<keyword evidence="5" id="KW-0699">rRNA-binding</keyword>
<dbReference type="Pfam" id="PF00410">
    <property type="entry name" value="Ribosomal_S8"/>
    <property type="match status" value="1"/>
</dbReference>
<dbReference type="GO" id="GO:0005840">
    <property type="term" value="C:ribosome"/>
    <property type="evidence" value="ECO:0007669"/>
    <property type="project" value="UniProtKB-KW"/>
</dbReference>
<evidence type="ECO:0000256" key="1">
    <source>
        <dbReference type="ARBA" id="ARBA00006471"/>
    </source>
</evidence>
<proteinExistence type="inferred from homology"/>
<comment type="function">
    <text evidence="5">One of the primary rRNA binding proteins, it binds directly to 16S rRNA central domain where it helps coordinate assembly of the platform of the 30S subunit.</text>
</comment>
<keyword evidence="3 5" id="KW-0687">Ribonucleoprotein</keyword>
<evidence type="ECO:0000256" key="3">
    <source>
        <dbReference type="ARBA" id="ARBA00023274"/>
    </source>
</evidence>
<dbReference type="HAMAP" id="MF_01302_B">
    <property type="entry name" value="Ribosomal_uS8_B"/>
    <property type="match status" value="1"/>
</dbReference>
<organism evidence="6">
    <name type="scientific">candidate division WWE3 bacterium</name>
    <dbReference type="NCBI Taxonomy" id="2053526"/>
    <lineage>
        <taxon>Bacteria</taxon>
        <taxon>Katanobacteria</taxon>
    </lineage>
</organism>
<dbReference type="NCBIfam" id="NF001109">
    <property type="entry name" value="PRK00136.1"/>
    <property type="match status" value="1"/>
</dbReference>
<evidence type="ECO:0000256" key="2">
    <source>
        <dbReference type="ARBA" id="ARBA00022980"/>
    </source>
</evidence>
<keyword evidence="2 5" id="KW-0689">Ribosomal protein</keyword>
<evidence type="ECO:0000256" key="4">
    <source>
        <dbReference type="ARBA" id="ARBA00035258"/>
    </source>
</evidence>
<dbReference type="SUPFAM" id="SSF56047">
    <property type="entry name" value="Ribosomal protein S8"/>
    <property type="match status" value="1"/>
</dbReference>
<dbReference type="GO" id="GO:0003735">
    <property type="term" value="F:structural constituent of ribosome"/>
    <property type="evidence" value="ECO:0007669"/>
    <property type="project" value="InterPro"/>
</dbReference>
<comment type="subunit">
    <text evidence="5">Part of the 30S ribosomal subunit. Contacts proteins S5 and S12.</text>
</comment>